<evidence type="ECO:0000313" key="2">
    <source>
        <dbReference type="Proteomes" id="UP000516173"/>
    </source>
</evidence>
<organism evidence="1 2">
    <name type="scientific">Nocardia wallacei</name>
    <dbReference type="NCBI Taxonomy" id="480035"/>
    <lineage>
        <taxon>Bacteria</taxon>
        <taxon>Bacillati</taxon>
        <taxon>Actinomycetota</taxon>
        <taxon>Actinomycetes</taxon>
        <taxon>Mycobacteriales</taxon>
        <taxon>Nocardiaceae</taxon>
        <taxon>Nocardia</taxon>
    </lineage>
</organism>
<name>A0A7G1KES1_9NOCA</name>
<dbReference type="Proteomes" id="UP000516173">
    <property type="component" value="Chromosome"/>
</dbReference>
<evidence type="ECO:0000313" key="1">
    <source>
        <dbReference type="EMBL" id="BCK53752.1"/>
    </source>
</evidence>
<reference evidence="1 2" key="1">
    <citation type="submission" date="2020-08" db="EMBL/GenBank/DDBJ databases">
        <title>Genome Sequencing of Nocardia wallacei strain FMUON74 and assembly.</title>
        <authorList>
            <person name="Toyokawa M."/>
            <person name="Uesaka K."/>
        </authorList>
    </citation>
    <scope>NUCLEOTIDE SEQUENCE [LARGE SCALE GENOMIC DNA]</scope>
    <source>
        <strain evidence="1 2">FMUON74</strain>
    </source>
</reference>
<dbReference type="AlphaFoldDB" id="A0A7G1KES1"/>
<dbReference type="EMBL" id="AP023396">
    <property type="protein sequence ID" value="BCK53752.1"/>
    <property type="molecule type" value="Genomic_DNA"/>
</dbReference>
<dbReference type="GeneID" id="80346116"/>
<evidence type="ECO:0008006" key="3">
    <source>
        <dbReference type="Google" id="ProtNLM"/>
    </source>
</evidence>
<proteinExistence type="predicted"/>
<dbReference type="RefSeq" id="WP_187687234.1">
    <property type="nucleotide sequence ID" value="NZ_AP023396.1"/>
</dbReference>
<accession>A0A7G1KES1</accession>
<gene>
    <name evidence="1" type="ORF">NWFMUON74_15240</name>
</gene>
<sequence>MATDHSVKRGKIGVDAIVVPAARPINLVREHVRLAEALGCTLVVVCSKQISSRDVADSAAHSSVPVVAIDFDANVCPPYPEVFGTAELLARTPFWHSVEVSAKRNLGIILAHLVGWDRIFFLDDDVRIDEPNHILAASELLDQYAVSGLTVHGFPDLSVVGHALERIGQVHDSFLAGGVLMTSPRQRPAFFPEIYNDDWLYLLDDDSFPKLALTGSAVHAEYRPFDDPRRAAHQEFGEVIAQGLHSGIRHGFAPGHADRAFWRSFLSAKYDFLQALIDKFAERIAQGNDEVAVHTALQTAIAAHQEITPAFCVAYTDAWKRDKRWWKTYLSQLPSSMPLPDAITHLGLHALLLLPGSLSTTNH</sequence>
<keyword evidence="2" id="KW-1185">Reference proteome</keyword>
<protein>
    <recommendedName>
        <fullName evidence="3">Glycosyltransferase 2-like domain-containing protein</fullName>
    </recommendedName>
</protein>
<dbReference type="KEGG" id="nwl:NWFMUON74_15240"/>